<gene>
    <name evidence="1" type="ORF">C1C91_23585</name>
</gene>
<sequence length="73" mass="8033">MRDPRKDPVAGDVITRFGTTRSVTDITRNARGTVTHVTYRHPAVEVPPVVATISSWRSWAKTDAMIVTQAVAN</sequence>
<protein>
    <submittedName>
        <fullName evidence="1">Uncharacterized protein</fullName>
    </submittedName>
</protein>
<organism evidence="1 2">
    <name type="scientific">Aeromonas caviae</name>
    <name type="common">Aeromonas punctata</name>
    <dbReference type="NCBI Taxonomy" id="648"/>
    <lineage>
        <taxon>Bacteria</taxon>
        <taxon>Pseudomonadati</taxon>
        <taxon>Pseudomonadota</taxon>
        <taxon>Gammaproteobacteria</taxon>
        <taxon>Aeromonadales</taxon>
        <taxon>Aeromonadaceae</taxon>
        <taxon>Aeromonas</taxon>
    </lineage>
</organism>
<dbReference type="AlphaFoldDB" id="A0A7D5UKT4"/>
<reference evidence="1 2" key="1">
    <citation type="submission" date="2019-04" db="EMBL/GenBank/DDBJ databases">
        <title>Novel transposon Tn6433 variants accelerate the dissemination of tet(E) in Aeromonas under oxytetracycline stresses.</title>
        <authorList>
            <person name="Shi Y."/>
            <person name="Tian Z."/>
            <person name="Zhang Y."/>
            <person name="Zhang H."/>
            <person name="Yang M."/>
        </authorList>
    </citation>
    <scope>NUCLEOTIDE SEQUENCE [LARGE SCALE GENOMIC DNA]</scope>
    <source>
        <strain evidence="1 2">T25-39</strain>
        <plasmid evidence="2">paeca2</plasmid>
    </source>
</reference>
<accession>A0A7D5UKT4</accession>
<geneLocation type="plasmid" evidence="2">
    <name>paeca2</name>
</geneLocation>
<name>A0A7D5UKT4_AERCA</name>
<dbReference type="Proteomes" id="UP000266778">
    <property type="component" value="Plasmid pAeca2"/>
</dbReference>
<evidence type="ECO:0000313" key="1">
    <source>
        <dbReference type="EMBL" id="QLI60465.1"/>
    </source>
</evidence>
<dbReference type="EMBL" id="CP039628">
    <property type="protein sequence ID" value="QLI60465.1"/>
    <property type="molecule type" value="Genomic_DNA"/>
</dbReference>
<evidence type="ECO:0000313" key="2">
    <source>
        <dbReference type="Proteomes" id="UP000266778"/>
    </source>
</evidence>
<keyword evidence="1" id="KW-0614">Plasmid</keyword>
<proteinExistence type="predicted"/>